<dbReference type="AlphaFoldDB" id="A0A1H5U9Q1"/>
<feature type="domain" description="Beta-glucuronidase C-terminal" evidence="2">
    <location>
        <begin position="390"/>
        <end position="486"/>
    </location>
</feature>
<dbReference type="OrthoDB" id="103308at2"/>
<evidence type="ECO:0000313" key="4">
    <source>
        <dbReference type="Proteomes" id="UP000236728"/>
    </source>
</evidence>
<dbReference type="Gene3D" id="3.20.20.80">
    <property type="entry name" value="Glycosidases"/>
    <property type="match status" value="1"/>
</dbReference>
<dbReference type="Proteomes" id="UP000236728">
    <property type="component" value="Unassembled WGS sequence"/>
</dbReference>
<dbReference type="InterPro" id="IPR017853">
    <property type="entry name" value="GH"/>
</dbReference>
<dbReference type="RefSeq" id="WP_103931783.1">
    <property type="nucleotide sequence ID" value="NZ_FNVA01000001.1"/>
</dbReference>
<feature type="signal peptide" evidence="1">
    <location>
        <begin position="1"/>
        <end position="28"/>
    </location>
</feature>
<sequence>MKSRVIRTALCGGTPMAAAILFTLPLLAQSQASVSITLDSTQLRRTIPNDFLGLSFEMSSIMAANNNGAYWMSGASTPLSTMLSKIGVKNIRIGGNSSERTPYATTTDAANVDAFANLIQANLIWNVPVKNNYNASSSVSFVQSMYNDQHVSHSYGFPTNIEIGNEPDNDDGTTGSAISYSTWQSRYDTLSSDFRNQINGSILSTGPSSAGCCTYPNGLETDSTYSGSLKSTIGSVTVHNYPLGSSANFGSVSNGDSLILASTLDAKYQTFYNNFNDNASNNGYNVRIEETNSAYGGSNNGVTNTYAAALWALDYFCYMAYSTNMSGMNLHNGPIGSDSGSYNAVSPIGVSSTPLSLQPPGYGLWVFHYGSQGQPLKTTLTNSSGANITAYGLLETNGGETVHVINRTYGSGAVDATVTVTPGGSYTHAQVIYLQQANSDVTATTGITFGGAAMDSNGNWTGGYGAAQTLSGSTFTFTLPHTQAAIVHFY</sequence>
<dbReference type="InterPro" id="IPR052974">
    <property type="entry name" value="GH79_Enzymes"/>
</dbReference>
<protein>
    <recommendedName>
        <fullName evidence="2">Beta-glucuronidase C-terminal domain-containing protein</fullName>
    </recommendedName>
</protein>
<proteinExistence type="predicted"/>
<organism evidence="3 4">
    <name type="scientific">Bryocella elongata</name>
    <dbReference type="NCBI Taxonomy" id="863522"/>
    <lineage>
        <taxon>Bacteria</taxon>
        <taxon>Pseudomonadati</taxon>
        <taxon>Acidobacteriota</taxon>
        <taxon>Terriglobia</taxon>
        <taxon>Terriglobales</taxon>
        <taxon>Acidobacteriaceae</taxon>
        <taxon>Bryocella</taxon>
    </lineage>
</organism>
<reference evidence="3 4" key="1">
    <citation type="submission" date="2016-10" db="EMBL/GenBank/DDBJ databases">
        <authorList>
            <person name="de Groot N.N."/>
        </authorList>
    </citation>
    <scope>NUCLEOTIDE SEQUENCE [LARGE SCALE GENOMIC DNA]</scope>
    <source>
        <strain evidence="3 4">DSM 22489</strain>
    </source>
</reference>
<name>A0A1H5U9Q1_9BACT</name>
<dbReference type="Pfam" id="PF16862">
    <property type="entry name" value="Glyco_hydro_79C"/>
    <property type="match status" value="1"/>
</dbReference>
<evidence type="ECO:0000259" key="2">
    <source>
        <dbReference type="Pfam" id="PF16862"/>
    </source>
</evidence>
<evidence type="ECO:0000313" key="3">
    <source>
        <dbReference type="EMBL" id="SEF71760.1"/>
    </source>
</evidence>
<evidence type="ECO:0000256" key="1">
    <source>
        <dbReference type="SAM" id="SignalP"/>
    </source>
</evidence>
<dbReference type="PANTHER" id="PTHR36183">
    <property type="entry name" value="BETA-GLUCURONIDASE"/>
    <property type="match status" value="1"/>
</dbReference>
<keyword evidence="4" id="KW-1185">Reference proteome</keyword>
<dbReference type="InterPro" id="IPR013780">
    <property type="entry name" value="Glyco_hydro_b"/>
</dbReference>
<dbReference type="Gene3D" id="2.60.40.1180">
    <property type="entry name" value="Golgi alpha-mannosidase II"/>
    <property type="match status" value="1"/>
</dbReference>
<accession>A0A1H5U9Q1</accession>
<dbReference type="InterPro" id="IPR031728">
    <property type="entry name" value="GlcAase_C"/>
</dbReference>
<feature type="chain" id="PRO_5009285898" description="Beta-glucuronidase C-terminal domain-containing protein" evidence="1">
    <location>
        <begin position="29"/>
        <end position="490"/>
    </location>
</feature>
<dbReference type="PANTHER" id="PTHR36183:SF2">
    <property type="entry name" value="BETA-GLUCURONIDASE C-TERMINAL DOMAIN-CONTAINING PROTEIN"/>
    <property type="match status" value="1"/>
</dbReference>
<dbReference type="SUPFAM" id="SSF51445">
    <property type="entry name" value="(Trans)glycosidases"/>
    <property type="match status" value="1"/>
</dbReference>
<gene>
    <name evidence="3" type="ORF">SAMN05421819_0929</name>
</gene>
<dbReference type="EMBL" id="FNVA01000001">
    <property type="protein sequence ID" value="SEF71760.1"/>
    <property type="molecule type" value="Genomic_DNA"/>
</dbReference>
<keyword evidence="1" id="KW-0732">Signal</keyword>